<protein>
    <recommendedName>
        <fullName evidence="5">CDP-diacylglycerol--glycerol-3-phosphate 3-phosphatidyltransferase</fullName>
        <ecNumber evidence="4">2.7.8.5</ecNumber>
    </recommendedName>
</protein>
<dbReference type="GO" id="GO:0046474">
    <property type="term" value="P:glycerophospholipid biosynthetic process"/>
    <property type="evidence" value="ECO:0007669"/>
    <property type="project" value="TreeGrafter"/>
</dbReference>
<reference evidence="17 18" key="1">
    <citation type="submission" date="2012-12" db="EMBL/GenBank/DDBJ databases">
        <title>Genome assembly of Marinobacter sp. AK21.</title>
        <authorList>
            <person name="Khatri I."/>
            <person name="Kumar R."/>
            <person name="Vaidya B."/>
            <person name="Subramanian S."/>
            <person name="Pinnaka A."/>
        </authorList>
    </citation>
    <scope>NUCLEOTIDE SEQUENCE [LARGE SCALE GENOMIC DNA]</scope>
    <source>
        <strain evidence="17 18">AK21</strain>
    </source>
</reference>
<dbReference type="InterPro" id="IPR050324">
    <property type="entry name" value="CDP-alcohol_PTase-I"/>
</dbReference>
<dbReference type="STRING" id="1137280.D777_01387"/>
<dbReference type="AlphaFoldDB" id="A0A072N711"/>
<dbReference type="PANTHER" id="PTHR14269:SF11">
    <property type="entry name" value="CDP-DIACYLGLYCEROL--GLYCEROL-3-PHOSPHATE 3-PHOSPHATIDYLTRANSFERASE"/>
    <property type="match status" value="1"/>
</dbReference>
<evidence type="ECO:0000256" key="7">
    <source>
        <dbReference type="ARBA" id="ARBA00022679"/>
    </source>
</evidence>
<comment type="caution">
    <text evidence="17">The sequence shown here is derived from an EMBL/GenBank/DDBJ whole genome shotgun (WGS) entry which is preliminary data.</text>
</comment>
<dbReference type="EMBL" id="ANIE01000003">
    <property type="protein sequence ID" value="KEF32753.1"/>
    <property type="molecule type" value="Genomic_DNA"/>
</dbReference>
<keyword evidence="12" id="KW-0594">Phospholipid biosynthesis</keyword>
<dbReference type="InterPro" id="IPR004570">
    <property type="entry name" value="Phosphatidylglycerol_P_synth"/>
</dbReference>
<evidence type="ECO:0000256" key="5">
    <source>
        <dbReference type="ARBA" id="ARBA00014944"/>
    </source>
</evidence>
<evidence type="ECO:0000256" key="6">
    <source>
        <dbReference type="ARBA" id="ARBA00022516"/>
    </source>
</evidence>
<accession>A0A072N711</accession>
<dbReference type="InterPro" id="IPR043130">
    <property type="entry name" value="CDP-OH_PTrfase_TM_dom"/>
</dbReference>
<evidence type="ECO:0000256" key="13">
    <source>
        <dbReference type="ARBA" id="ARBA00023264"/>
    </source>
</evidence>
<dbReference type="RefSeq" id="WP_036129495.1">
    <property type="nucleotide sequence ID" value="NZ_ANIE01000003.1"/>
</dbReference>
<keyword evidence="13" id="KW-1208">Phospholipid metabolism</keyword>
<dbReference type="EC" id="2.7.8.5" evidence="4"/>
<keyword evidence="8 16" id="KW-0812">Transmembrane</keyword>
<evidence type="ECO:0000256" key="14">
    <source>
        <dbReference type="ARBA" id="ARBA00048586"/>
    </source>
</evidence>
<keyword evidence="18" id="KW-1185">Reference proteome</keyword>
<evidence type="ECO:0000256" key="4">
    <source>
        <dbReference type="ARBA" id="ARBA00013170"/>
    </source>
</evidence>
<evidence type="ECO:0000256" key="15">
    <source>
        <dbReference type="RuleBase" id="RU003750"/>
    </source>
</evidence>
<dbReference type="GO" id="GO:0016020">
    <property type="term" value="C:membrane"/>
    <property type="evidence" value="ECO:0007669"/>
    <property type="project" value="UniProtKB-SubCell"/>
</dbReference>
<dbReference type="PIRSF" id="PIRSF000847">
    <property type="entry name" value="Phos_ph_gly_syn"/>
    <property type="match status" value="1"/>
</dbReference>
<evidence type="ECO:0000256" key="9">
    <source>
        <dbReference type="ARBA" id="ARBA00022989"/>
    </source>
</evidence>
<evidence type="ECO:0000256" key="16">
    <source>
        <dbReference type="SAM" id="Phobius"/>
    </source>
</evidence>
<keyword evidence="11 16" id="KW-0472">Membrane</keyword>
<dbReference type="GO" id="GO:0008444">
    <property type="term" value="F:CDP-diacylglycerol-glycerol-3-phosphate 3-phosphatidyltransferase activity"/>
    <property type="evidence" value="ECO:0007669"/>
    <property type="project" value="UniProtKB-EC"/>
</dbReference>
<gene>
    <name evidence="17" type="ORF">D777_01387</name>
</gene>
<feature type="transmembrane region" description="Helical" evidence="16">
    <location>
        <begin position="12"/>
        <end position="29"/>
    </location>
</feature>
<evidence type="ECO:0000256" key="12">
    <source>
        <dbReference type="ARBA" id="ARBA00023209"/>
    </source>
</evidence>
<comment type="similarity">
    <text evidence="3 15">Belongs to the CDP-alcohol phosphatidyltransferase class-I family.</text>
</comment>
<keyword evidence="6" id="KW-0444">Lipid biosynthesis</keyword>
<dbReference type="InterPro" id="IPR000462">
    <property type="entry name" value="CDP-OH_P_trans"/>
</dbReference>
<feature type="transmembrane region" description="Helical" evidence="16">
    <location>
        <begin position="74"/>
        <end position="96"/>
    </location>
</feature>
<evidence type="ECO:0000256" key="10">
    <source>
        <dbReference type="ARBA" id="ARBA00023098"/>
    </source>
</evidence>
<keyword evidence="9 16" id="KW-1133">Transmembrane helix</keyword>
<evidence type="ECO:0000313" key="18">
    <source>
        <dbReference type="Proteomes" id="UP000035057"/>
    </source>
</evidence>
<dbReference type="PATRIC" id="fig|1137280.3.peg.1202"/>
<name>A0A072N711_9GAMM</name>
<organism evidence="17 18">
    <name type="scientific">Marinobacter nitratireducens</name>
    <dbReference type="NCBI Taxonomy" id="1137280"/>
    <lineage>
        <taxon>Bacteria</taxon>
        <taxon>Pseudomonadati</taxon>
        <taxon>Pseudomonadota</taxon>
        <taxon>Gammaproteobacteria</taxon>
        <taxon>Pseudomonadales</taxon>
        <taxon>Marinobacteraceae</taxon>
        <taxon>Marinobacter</taxon>
    </lineage>
</organism>
<dbReference type="Gene3D" id="1.20.120.1760">
    <property type="match status" value="1"/>
</dbReference>
<evidence type="ECO:0000256" key="1">
    <source>
        <dbReference type="ARBA" id="ARBA00004141"/>
    </source>
</evidence>
<dbReference type="PANTHER" id="PTHR14269">
    <property type="entry name" value="CDP-DIACYLGLYCEROL--GLYCEROL-3-PHOSPHATE 3-PHOSPHATIDYLTRANSFERASE-RELATED"/>
    <property type="match status" value="1"/>
</dbReference>
<dbReference type="PROSITE" id="PS00379">
    <property type="entry name" value="CDP_ALCOHOL_P_TRANSF"/>
    <property type="match status" value="1"/>
</dbReference>
<feature type="transmembrane region" description="Helical" evidence="16">
    <location>
        <begin position="35"/>
        <end position="53"/>
    </location>
</feature>
<proteinExistence type="inferred from homology"/>
<evidence type="ECO:0000256" key="11">
    <source>
        <dbReference type="ARBA" id="ARBA00023136"/>
    </source>
</evidence>
<feature type="transmembrane region" description="Helical" evidence="16">
    <location>
        <begin position="130"/>
        <end position="150"/>
    </location>
</feature>
<evidence type="ECO:0000256" key="2">
    <source>
        <dbReference type="ARBA" id="ARBA00005042"/>
    </source>
</evidence>
<evidence type="ECO:0000256" key="8">
    <source>
        <dbReference type="ARBA" id="ARBA00022692"/>
    </source>
</evidence>
<dbReference type="Proteomes" id="UP000035057">
    <property type="component" value="Unassembled WGS sequence"/>
</dbReference>
<comment type="subcellular location">
    <subcellularLocation>
        <location evidence="1">Membrane</location>
        <topology evidence="1">Multi-pass membrane protein</topology>
    </subcellularLocation>
</comment>
<dbReference type="InterPro" id="IPR048254">
    <property type="entry name" value="CDP_ALCOHOL_P_TRANSF_CS"/>
</dbReference>
<feature type="transmembrane region" description="Helical" evidence="16">
    <location>
        <begin position="156"/>
        <end position="176"/>
    </location>
</feature>
<comment type="catalytic activity">
    <reaction evidence="14">
        <text>a CDP-1,2-diacyl-sn-glycerol + sn-glycerol 3-phosphate = a 1,2-diacyl-sn-glycero-3-phospho-(1'-sn-glycero-3'-phosphate) + CMP + H(+)</text>
        <dbReference type="Rhea" id="RHEA:12593"/>
        <dbReference type="ChEBI" id="CHEBI:15378"/>
        <dbReference type="ChEBI" id="CHEBI:57597"/>
        <dbReference type="ChEBI" id="CHEBI:58332"/>
        <dbReference type="ChEBI" id="CHEBI:60110"/>
        <dbReference type="ChEBI" id="CHEBI:60377"/>
        <dbReference type="EC" id="2.7.8.5"/>
    </reaction>
</comment>
<keyword evidence="7 15" id="KW-0808">Transferase</keyword>
<comment type="pathway">
    <text evidence="2">Phospholipid metabolism; phosphatidylglycerol biosynthesis; phosphatidylglycerol from CDP-diacylglycerol: step 1/2.</text>
</comment>
<sequence>MSLETWRWIPNALTFLRIVLVVPFAGALLAGNYRAALVIFFVAAVTDGFDGFLARHFNWRSRFGAVADPLADKALLVTAYLMLTITSVLPVWLFLLVLGRDLLIVGGALAYHYGIGRFEMQPSIPGKLNTFIQIVAVLAIIILQAGLPMLPWVREVGILLVAVSAVVSGGHYVLVWGMRAWRAKRS</sequence>
<evidence type="ECO:0000256" key="3">
    <source>
        <dbReference type="ARBA" id="ARBA00010441"/>
    </source>
</evidence>
<keyword evidence="10" id="KW-0443">Lipid metabolism</keyword>
<evidence type="ECO:0000313" key="17">
    <source>
        <dbReference type="EMBL" id="KEF32753.1"/>
    </source>
</evidence>
<dbReference type="Pfam" id="PF01066">
    <property type="entry name" value="CDP-OH_P_transf"/>
    <property type="match status" value="1"/>
</dbReference>